<dbReference type="EMBL" id="CAWUPB010001189">
    <property type="protein sequence ID" value="CAK7351863.1"/>
    <property type="molecule type" value="Genomic_DNA"/>
</dbReference>
<dbReference type="Gene3D" id="3.80.10.10">
    <property type="entry name" value="Ribonuclease Inhibitor"/>
    <property type="match status" value="2"/>
</dbReference>
<keyword evidence="10" id="KW-1185">Reference proteome</keyword>
<evidence type="ECO:0000256" key="8">
    <source>
        <dbReference type="ARBA" id="ARBA00023180"/>
    </source>
</evidence>
<dbReference type="InterPro" id="IPR032675">
    <property type="entry name" value="LRR_dom_sf"/>
</dbReference>
<dbReference type="FunFam" id="3.80.10.10:FF:000433">
    <property type="entry name" value="Putative LRR receptor-like serine/threonine-protein kinase isoform A"/>
    <property type="match status" value="1"/>
</dbReference>
<dbReference type="InterPro" id="IPR001611">
    <property type="entry name" value="Leu-rich_rpt"/>
</dbReference>
<reference evidence="9 10" key="1">
    <citation type="submission" date="2024-01" db="EMBL/GenBank/DDBJ databases">
        <authorList>
            <person name="Waweru B."/>
        </authorList>
    </citation>
    <scope>NUCLEOTIDE SEQUENCE [LARGE SCALE GENOMIC DNA]</scope>
</reference>
<comment type="caution">
    <text evidence="9">The sequence shown here is derived from an EMBL/GenBank/DDBJ whole genome shotgun (WGS) entry which is preliminary data.</text>
</comment>
<name>A0AAV1SLJ1_9ROSI</name>
<evidence type="ECO:0000313" key="10">
    <source>
        <dbReference type="Proteomes" id="UP001314170"/>
    </source>
</evidence>
<evidence type="ECO:0000256" key="1">
    <source>
        <dbReference type="ARBA" id="ARBA00004236"/>
    </source>
</evidence>
<evidence type="ECO:0000313" key="9">
    <source>
        <dbReference type="EMBL" id="CAK7351863.1"/>
    </source>
</evidence>
<dbReference type="FunFam" id="3.80.10.10:FF:000383">
    <property type="entry name" value="Leucine-rich repeat receptor protein kinase EMS1"/>
    <property type="match status" value="1"/>
</dbReference>
<organism evidence="9 10">
    <name type="scientific">Dovyalis caffra</name>
    <dbReference type="NCBI Taxonomy" id="77055"/>
    <lineage>
        <taxon>Eukaryota</taxon>
        <taxon>Viridiplantae</taxon>
        <taxon>Streptophyta</taxon>
        <taxon>Embryophyta</taxon>
        <taxon>Tracheophyta</taxon>
        <taxon>Spermatophyta</taxon>
        <taxon>Magnoliopsida</taxon>
        <taxon>eudicotyledons</taxon>
        <taxon>Gunneridae</taxon>
        <taxon>Pentapetalae</taxon>
        <taxon>rosids</taxon>
        <taxon>fabids</taxon>
        <taxon>Malpighiales</taxon>
        <taxon>Salicaceae</taxon>
        <taxon>Flacourtieae</taxon>
        <taxon>Dovyalis</taxon>
    </lineage>
</organism>
<dbReference type="Pfam" id="PF13855">
    <property type="entry name" value="LRR_8"/>
    <property type="match status" value="1"/>
</dbReference>
<protein>
    <submittedName>
        <fullName evidence="9">Uncharacterized protein</fullName>
    </submittedName>
</protein>
<dbReference type="InterPro" id="IPR051824">
    <property type="entry name" value="LRR_Rcpt-Like_S/T_Kinase"/>
</dbReference>
<keyword evidence="6" id="KW-0677">Repeat</keyword>
<dbReference type="Pfam" id="PF00560">
    <property type="entry name" value="LRR_1"/>
    <property type="match status" value="3"/>
</dbReference>
<dbReference type="PROSITE" id="PS51450">
    <property type="entry name" value="LRR"/>
    <property type="match status" value="1"/>
</dbReference>
<evidence type="ECO:0000256" key="4">
    <source>
        <dbReference type="ARBA" id="ARBA00022614"/>
    </source>
</evidence>
<dbReference type="GO" id="GO:0005886">
    <property type="term" value="C:plasma membrane"/>
    <property type="evidence" value="ECO:0007669"/>
    <property type="project" value="UniProtKB-SubCell"/>
</dbReference>
<keyword evidence="7" id="KW-0472">Membrane</keyword>
<keyword evidence="3" id="KW-1003">Cell membrane</keyword>
<evidence type="ECO:0000256" key="3">
    <source>
        <dbReference type="ARBA" id="ARBA00022475"/>
    </source>
</evidence>
<proteinExistence type="predicted"/>
<dbReference type="SUPFAM" id="SSF52058">
    <property type="entry name" value="L domain-like"/>
    <property type="match status" value="1"/>
</dbReference>
<evidence type="ECO:0000256" key="6">
    <source>
        <dbReference type="ARBA" id="ARBA00022737"/>
    </source>
</evidence>
<sequence>MLKTMAFVQSLSKTVSVIVFGFVLLNCFVVDKFGSHAQVVTPLLPQDEVQILETISNKLNIKNWSIDRTSCGGAQWNQTIDSDKIQSNVTCDCRFDNGTVCHVTNFGISKSYSTARNALAEFCCSTNVVVEDYQSFYSKNLNFRMTEMKHLSLYSDLTRNYINGSIPASLAQLPNLQSLSLLANRLTGSIPREIGSIATLESLVLEDNLLGGSLHPDLGNLRSLKRLLLSANNFTGRIPDTFGNLKNLTDFRIDGSELSGKIPDFIGNWTNIERLDLQGTSMEGPIPPTISLLKNLTNLRISDLKGSSPTFPNLQAMTNMKTLILRNCSMTASIPEYIGNMAELDTLDLSFNKLTGQIPDPLESLTKLRFMFLNDNLLTGEVPGWILNSRNELDLSYNNFTGSAQPSCQQLPVNLVSSHVSTGKNK</sequence>
<evidence type="ECO:0000256" key="7">
    <source>
        <dbReference type="ARBA" id="ARBA00023136"/>
    </source>
</evidence>
<evidence type="ECO:0000256" key="5">
    <source>
        <dbReference type="ARBA" id="ARBA00022729"/>
    </source>
</evidence>
<gene>
    <name evidence="9" type="ORF">DCAF_LOCUS24035</name>
</gene>
<dbReference type="PANTHER" id="PTHR48006">
    <property type="entry name" value="LEUCINE-RICH REPEAT-CONTAINING PROTEIN DDB_G0281931-RELATED"/>
    <property type="match status" value="1"/>
</dbReference>
<keyword evidence="8" id="KW-0325">Glycoprotein</keyword>
<accession>A0AAV1SLJ1</accession>
<keyword evidence="4" id="KW-0433">Leucine-rich repeat</keyword>
<keyword evidence="5" id="KW-0732">Signal</keyword>
<dbReference type="AlphaFoldDB" id="A0AAV1SLJ1"/>
<comment type="subcellular location">
    <subcellularLocation>
        <location evidence="1">Cell membrane</location>
    </subcellularLocation>
    <subcellularLocation>
        <location evidence="2">Membrane</location>
        <topology evidence="2">Single-pass type I membrane protein</topology>
    </subcellularLocation>
</comment>
<dbReference type="Proteomes" id="UP001314170">
    <property type="component" value="Unassembled WGS sequence"/>
</dbReference>
<dbReference type="FunFam" id="3.80.10.10:FF:000041">
    <property type="entry name" value="LRR receptor-like serine/threonine-protein kinase ERECTA"/>
    <property type="match status" value="1"/>
</dbReference>
<dbReference type="PANTHER" id="PTHR48006:SF60">
    <property type="entry name" value="PROTEIN KINASE DOMAIN-CONTAINING PROTEIN"/>
    <property type="match status" value="1"/>
</dbReference>
<evidence type="ECO:0000256" key="2">
    <source>
        <dbReference type="ARBA" id="ARBA00004479"/>
    </source>
</evidence>